<evidence type="ECO:0000313" key="1">
    <source>
        <dbReference type="Proteomes" id="UP000095287"/>
    </source>
</evidence>
<dbReference type="WBParaSite" id="L893_g5144.t1">
    <property type="protein sequence ID" value="L893_g5144.t1"/>
    <property type="gene ID" value="L893_g5144"/>
</dbReference>
<proteinExistence type="predicted"/>
<evidence type="ECO:0000313" key="2">
    <source>
        <dbReference type="WBParaSite" id="L893_g5144.t1"/>
    </source>
</evidence>
<organism evidence="1 2">
    <name type="scientific">Steinernema glaseri</name>
    <dbReference type="NCBI Taxonomy" id="37863"/>
    <lineage>
        <taxon>Eukaryota</taxon>
        <taxon>Metazoa</taxon>
        <taxon>Ecdysozoa</taxon>
        <taxon>Nematoda</taxon>
        <taxon>Chromadorea</taxon>
        <taxon>Rhabditida</taxon>
        <taxon>Tylenchina</taxon>
        <taxon>Panagrolaimomorpha</taxon>
        <taxon>Strongyloidoidea</taxon>
        <taxon>Steinernematidae</taxon>
        <taxon>Steinernema</taxon>
    </lineage>
</organism>
<sequence length="87" mass="10583">MLFNSVFRPFGLFGQSVRYNCPWHRSNFRPYYYPFHMKNKLKTGTVEARQQTRGGRLMLMRRVLREQPFLGWNHDNQNQTKKLSYPL</sequence>
<name>A0A1I8AFP3_9BILA</name>
<accession>A0A1I8AFP3</accession>
<dbReference type="Proteomes" id="UP000095287">
    <property type="component" value="Unplaced"/>
</dbReference>
<protein>
    <submittedName>
        <fullName evidence="2">Uncharacterized protein</fullName>
    </submittedName>
</protein>
<reference evidence="2" key="1">
    <citation type="submission" date="2016-11" db="UniProtKB">
        <authorList>
            <consortium name="WormBaseParasite"/>
        </authorList>
    </citation>
    <scope>IDENTIFICATION</scope>
</reference>
<keyword evidence="1" id="KW-1185">Reference proteome</keyword>
<dbReference type="AlphaFoldDB" id="A0A1I8AFP3"/>